<keyword evidence="2" id="KW-1185">Reference proteome</keyword>
<reference evidence="3" key="2">
    <citation type="submission" date="2020-10" db="UniProtKB">
        <authorList>
            <consortium name="WormBaseParasite"/>
        </authorList>
    </citation>
    <scope>IDENTIFICATION</scope>
</reference>
<organism evidence="2 3">
    <name type="scientific">Panagrellus redivivus</name>
    <name type="common">Microworm</name>
    <dbReference type="NCBI Taxonomy" id="6233"/>
    <lineage>
        <taxon>Eukaryota</taxon>
        <taxon>Metazoa</taxon>
        <taxon>Ecdysozoa</taxon>
        <taxon>Nematoda</taxon>
        <taxon>Chromadorea</taxon>
        <taxon>Rhabditida</taxon>
        <taxon>Tylenchina</taxon>
        <taxon>Panagrolaimomorpha</taxon>
        <taxon>Panagrolaimoidea</taxon>
        <taxon>Panagrolaimidae</taxon>
        <taxon>Panagrellus</taxon>
    </lineage>
</organism>
<proteinExistence type="predicted"/>
<feature type="region of interest" description="Disordered" evidence="1">
    <location>
        <begin position="29"/>
        <end position="82"/>
    </location>
</feature>
<name>A0A7E4UV10_PANRE</name>
<evidence type="ECO:0000256" key="1">
    <source>
        <dbReference type="SAM" id="MobiDB-lite"/>
    </source>
</evidence>
<feature type="region of interest" description="Disordered" evidence="1">
    <location>
        <begin position="113"/>
        <end position="132"/>
    </location>
</feature>
<accession>A0A7E4UV10</accession>
<dbReference type="WBParaSite" id="Pan_g12753.t1">
    <property type="protein sequence ID" value="Pan_g12753.t1"/>
    <property type="gene ID" value="Pan_g12753"/>
</dbReference>
<evidence type="ECO:0000313" key="3">
    <source>
        <dbReference type="WBParaSite" id="Pan_g12753.t1"/>
    </source>
</evidence>
<reference evidence="2" key="1">
    <citation type="journal article" date="2013" name="Genetics">
        <title>The draft genome and transcriptome of Panagrellus redivivus are shaped by the harsh demands of a free-living lifestyle.</title>
        <authorList>
            <person name="Srinivasan J."/>
            <person name="Dillman A.R."/>
            <person name="Macchietto M.G."/>
            <person name="Heikkinen L."/>
            <person name="Lakso M."/>
            <person name="Fracchia K.M."/>
            <person name="Antoshechkin I."/>
            <person name="Mortazavi A."/>
            <person name="Wong G."/>
            <person name="Sternberg P.W."/>
        </authorList>
    </citation>
    <scope>NUCLEOTIDE SEQUENCE [LARGE SCALE GENOMIC DNA]</scope>
    <source>
        <strain evidence="2">MT8872</strain>
    </source>
</reference>
<dbReference type="Proteomes" id="UP000492821">
    <property type="component" value="Unassembled WGS sequence"/>
</dbReference>
<dbReference type="AlphaFoldDB" id="A0A7E4UV10"/>
<protein>
    <submittedName>
        <fullName evidence="3">Uncharacterized protein</fullName>
    </submittedName>
</protein>
<sequence>MNKETKKGPKGLSACKMAECTPSAASSILAAENTNSRRHAPLTGNTKSRVRERRTPDRLPPERGPLGSEQRRPNKRSARVHSPVTRSRILHLLRHHQAVVFFCVLHTQRERGRSGNTDAHRTLSPSPTGPMTSVIGGDIHLFRLDGSGFKPSGIDLGSRRLAETIVKKVSTYLAQVCYLSQT</sequence>
<evidence type="ECO:0000313" key="2">
    <source>
        <dbReference type="Proteomes" id="UP000492821"/>
    </source>
</evidence>